<protein>
    <submittedName>
        <fullName evidence="12">Myosin-IIIb isoform X4</fullName>
    </submittedName>
</protein>
<dbReference type="GO" id="GO:0030832">
    <property type="term" value="P:regulation of actin filament length"/>
    <property type="evidence" value="ECO:0007669"/>
    <property type="project" value="TreeGrafter"/>
</dbReference>
<dbReference type="GO" id="GO:0004674">
    <property type="term" value="F:protein serine/threonine kinase activity"/>
    <property type="evidence" value="ECO:0007669"/>
    <property type="project" value="TreeGrafter"/>
</dbReference>
<accession>A0A6S7JPF9</accession>
<dbReference type="InterPro" id="IPR027417">
    <property type="entry name" value="P-loop_NTPase"/>
</dbReference>
<proteinExistence type="inferred from homology"/>
<evidence type="ECO:0000256" key="3">
    <source>
        <dbReference type="ARBA" id="ARBA00022490"/>
    </source>
</evidence>
<dbReference type="AlphaFoldDB" id="A0A6S7JPF9"/>
<keyword evidence="4" id="KW-0677">Repeat</keyword>
<evidence type="ECO:0000256" key="2">
    <source>
        <dbReference type="ARBA" id="ARBA00004316"/>
    </source>
</evidence>
<organism evidence="12 13">
    <name type="scientific">Paramuricea clavata</name>
    <name type="common">Red gorgonian</name>
    <name type="synonym">Violescent sea-whip</name>
    <dbReference type="NCBI Taxonomy" id="317549"/>
    <lineage>
        <taxon>Eukaryota</taxon>
        <taxon>Metazoa</taxon>
        <taxon>Cnidaria</taxon>
        <taxon>Anthozoa</taxon>
        <taxon>Octocorallia</taxon>
        <taxon>Malacalcyonacea</taxon>
        <taxon>Plexauridae</taxon>
        <taxon>Paramuricea</taxon>
    </lineage>
</organism>
<comment type="caution">
    <text evidence="11">Lacks conserved residue(s) required for the propagation of feature annotation.</text>
</comment>
<keyword evidence="8 11" id="KW-0505">Motor protein</keyword>
<dbReference type="PRINTS" id="PR00193">
    <property type="entry name" value="MYOSINHEAVY"/>
</dbReference>
<evidence type="ECO:0000256" key="4">
    <source>
        <dbReference type="ARBA" id="ARBA00022737"/>
    </source>
</evidence>
<keyword evidence="3" id="KW-0963">Cytoplasm</keyword>
<dbReference type="GO" id="GO:0042995">
    <property type="term" value="C:cell projection"/>
    <property type="evidence" value="ECO:0007669"/>
    <property type="project" value="UniProtKB-SubCell"/>
</dbReference>
<evidence type="ECO:0000256" key="7">
    <source>
        <dbReference type="ARBA" id="ARBA00023123"/>
    </source>
</evidence>
<keyword evidence="7 11" id="KW-0518">Myosin</keyword>
<comment type="subcellular location">
    <subcellularLocation>
        <location evidence="2">Cell projection</location>
    </subcellularLocation>
    <subcellularLocation>
        <location evidence="1">Cytoplasm</location>
        <location evidence="1">Cytoskeleton</location>
    </subcellularLocation>
</comment>
<keyword evidence="6 11" id="KW-0067">ATP-binding</keyword>
<evidence type="ECO:0000256" key="9">
    <source>
        <dbReference type="ARBA" id="ARBA00023212"/>
    </source>
</evidence>
<dbReference type="OrthoDB" id="346036at2759"/>
<dbReference type="PANTHER" id="PTHR46256:SF3">
    <property type="entry name" value="MYOSIN MOTOR DOMAIN-CONTAINING PROTEIN"/>
    <property type="match status" value="1"/>
</dbReference>
<name>A0A6S7JPF9_PARCT</name>
<comment type="caution">
    <text evidence="12">The sequence shown here is derived from an EMBL/GenBank/DDBJ whole genome shotgun (WGS) entry which is preliminary data.</text>
</comment>
<dbReference type="Gene3D" id="3.40.850.10">
    <property type="entry name" value="Kinesin motor domain"/>
    <property type="match status" value="1"/>
</dbReference>
<evidence type="ECO:0000256" key="6">
    <source>
        <dbReference type="ARBA" id="ARBA00022840"/>
    </source>
</evidence>
<dbReference type="SMART" id="SM00242">
    <property type="entry name" value="MYSc"/>
    <property type="match status" value="1"/>
</dbReference>
<reference evidence="12" key="1">
    <citation type="submission" date="2020-04" db="EMBL/GenBank/DDBJ databases">
        <authorList>
            <person name="Alioto T."/>
            <person name="Alioto T."/>
            <person name="Gomez Garrido J."/>
        </authorList>
    </citation>
    <scope>NUCLEOTIDE SEQUENCE</scope>
    <source>
        <strain evidence="12">A484AB</strain>
    </source>
</reference>
<dbReference type="SUPFAM" id="SSF52540">
    <property type="entry name" value="P-loop containing nucleoside triphosphate hydrolases"/>
    <property type="match status" value="1"/>
</dbReference>
<evidence type="ECO:0000256" key="11">
    <source>
        <dbReference type="PROSITE-ProRule" id="PRU00782"/>
    </source>
</evidence>
<sequence>MEDLVECGLKSEEDVVRILDERFQRQQYYVDAGDVLVTVNPWKSLKHAEKEVVDFLRCYKSKDKHHPLPPHPCSVAEKAVRNGSDGVIIPLGESGSGKSSNVQMILHYLALRCHAQEQWSKDEILAINEVLDIFCNARTLICSNSTRCLKVYEVFFDSKEHRVLGVNVKINILEKMRVISQIKGESSFHIFHRLLNGLNSEQLQKYLLDEDHRYVPSLPREAFCESDNSLSQSLKCLERIGFNEKVGTCRSKLTLFILQSSISSKLFSLEIVLPVRVISY</sequence>
<dbReference type="InterPro" id="IPR001609">
    <property type="entry name" value="Myosin_head_motor_dom-like"/>
</dbReference>
<dbReference type="GO" id="GO:0000146">
    <property type="term" value="F:microfilament motor activity"/>
    <property type="evidence" value="ECO:0007669"/>
    <property type="project" value="TreeGrafter"/>
</dbReference>
<dbReference type="Pfam" id="PF00063">
    <property type="entry name" value="Myosin_head"/>
    <property type="match status" value="1"/>
</dbReference>
<dbReference type="GO" id="GO:0005524">
    <property type="term" value="F:ATP binding"/>
    <property type="evidence" value="ECO:0007669"/>
    <property type="project" value="UniProtKB-UniRule"/>
</dbReference>
<evidence type="ECO:0000256" key="5">
    <source>
        <dbReference type="ARBA" id="ARBA00022741"/>
    </source>
</evidence>
<evidence type="ECO:0000313" key="12">
    <source>
        <dbReference type="EMBL" id="CAB4033347.1"/>
    </source>
</evidence>
<dbReference type="PROSITE" id="PS51456">
    <property type="entry name" value="MYOSIN_MOTOR"/>
    <property type="match status" value="1"/>
</dbReference>
<dbReference type="InterPro" id="IPR036961">
    <property type="entry name" value="Kinesin_motor_dom_sf"/>
</dbReference>
<dbReference type="InterPro" id="IPR052409">
    <property type="entry name" value="Myosin-III_kinase_activity"/>
</dbReference>
<dbReference type="GO" id="GO:0003779">
    <property type="term" value="F:actin binding"/>
    <property type="evidence" value="ECO:0007669"/>
    <property type="project" value="UniProtKB-KW"/>
</dbReference>
<dbReference type="EMBL" id="CACRXK020019172">
    <property type="protein sequence ID" value="CAB4033347.1"/>
    <property type="molecule type" value="Genomic_DNA"/>
</dbReference>
<dbReference type="Proteomes" id="UP001152795">
    <property type="component" value="Unassembled WGS sequence"/>
</dbReference>
<evidence type="ECO:0000313" key="13">
    <source>
        <dbReference type="Proteomes" id="UP001152795"/>
    </source>
</evidence>
<dbReference type="PANTHER" id="PTHR46256">
    <property type="entry name" value="AGAP011099-PA"/>
    <property type="match status" value="1"/>
</dbReference>
<evidence type="ECO:0000256" key="10">
    <source>
        <dbReference type="ARBA" id="ARBA00023273"/>
    </source>
</evidence>
<evidence type="ECO:0000256" key="8">
    <source>
        <dbReference type="ARBA" id="ARBA00023175"/>
    </source>
</evidence>
<keyword evidence="13" id="KW-1185">Reference proteome</keyword>
<gene>
    <name evidence="12" type="ORF">PACLA_8A071057</name>
</gene>
<evidence type="ECO:0000256" key="1">
    <source>
        <dbReference type="ARBA" id="ARBA00004245"/>
    </source>
</evidence>
<dbReference type="GO" id="GO:0016459">
    <property type="term" value="C:myosin complex"/>
    <property type="evidence" value="ECO:0007669"/>
    <property type="project" value="UniProtKB-KW"/>
</dbReference>
<comment type="similarity">
    <text evidence="11">Belongs to the TRAFAC class myosin-kinesin ATPase superfamily. Myosin family.</text>
</comment>
<keyword evidence="9" id="KW-0206">Cytoskeleton</keyword>
<keyword evidence="10" id="KW-0966">Cell projection</keyword>
<keyword evidence="11" id="KW-0009">Actin-binding</keyword>
<keyword evidence="5 11" id="KW-0547">Nucleotide-binding</keyword>
<feature type="binding site" evidence="11">
    <location>
        <begin position="92"/>
        <end position="99"/>
    </location>
    <ligand>
        <name>ATP</name>
        <dbReference type="ChEBI" id="CHEBI:30616"/>
    </ligand>
</feature>